<sequence length="59" mass="6574">MDKLLNQLILIAGAWSETEDKVIEQQFSILFEELKQLTGLNHAAAEGLLHRHISGEMAA</sequence>
<reference evidence="2" key="1">
    <citation type="submission" date="2016-07" db="EMBL/GenBank/DDBJ databases">
        <authorList>
            <person name="See-Too W.S."/>
        </authorList>
    </citation>
    <scope>NUCLEOTIDE SEQUENCE [LARGE SCALE GENOMIC DNA]</scope>
    <source>
        <strain evidence="2">DSM 24743</strain>
    </source>
</reference>
<dbReference type="RefSeq" id="WP_008497886.1">
    <property type="nucleotide sequence ID" value="NZ_CP016537.2"/>
</dbReference>
<evidence type="ECO:0000313" key="2">
    <source>
        <dbReference type="Proteomes" id="UP000092687"/>
    </source>
</evidence>
<reference evidence="2" key="2">
    <citation type="submission" date="2016-10" db="EMBL/GenBank/DDBJ databases">
        <authorList>
            <person name="See-Too W.S."/>
        </authorList>
    </citation>
    <scope>NUCLEOTIDE SEQUENCE [LARGE SCALE GENOMIC DNA]</scope>
    <source>
        <strain evidence="2">DSM 24743</strain>
    </source>
</reference>
<keyword evidence="2" id="KW-1185">Reference proteome</keyword>
<organism evidence="1 2">
    <name type="scientific">Planococcus halocryophilus</name>
    <dbReference type="NCBI Taxonomy" id="1215089"/>
    <lineage>
        <taxon>Bacteria</taxon>
        <taxon>Bacillati</taxon>
        <taxon>Bacillota</taxon>
        <taxon>Bacilli</taxon>
        <taxon>Bacillales</taxon>
        <taxon>Caryophanaceae</taxon>
        <taxon>Planococcus</taxon>
    </lineage>
</organism>
<dbReference type="STRING" id="1215089.BBI08_06365"/>
<gene>
    <name evidence="1" type="ORF">BBI08_06365</name>
</gene>
<name>A0A1C7DPR5_9BACL</name>
<proteinExistence type="predicted"/>
<dbReference type="KEGG" id="phc:BBI08_06365"/>
<accession>A0A1C7DPR5</accession>
<dbReference type="AlphaFoldDB" id="A0A1C7DPR5"/>
<dbReference type="OrthoDB" id="2429119at2"/>
<dbReference type="EMBL" id="CP016537">
    <property type="protein sequence ID" value="ANU13486.1"/>
    <property type="molecule type" value="Genomic_DNA"/>
</dbReference>
<dbReference type="Proteomes" id="UP000092687">
    <property type="component" value="Chromosome"/>
</dbReference>
<evidence type="ECO:0000313" key="1">
    <source>
        <dbReference type="EMBL" id="ANU13486.1"/>
    </source>
</evidence>
<protein>
    <submittedName>
        <fullName evidence="1">Uncharacterized protein</fullName>
    </submittedName>
</protein>